<dbReference type="EMBL" id="KV428006">
    <property type="protein sequence ID" value="KZT43754.1"/>
    <property type="molecule type" value="Genomic_DNA"/>
</dbReference>
<dbReference type="Proteomes" id="UP000076798">
    <property type="component" value="Unassembled WGS sequence"/>
</dbReference>
<name>A0A166IHQ8_9AGAM</name>
<feature type="compositionally biased region" description="Basic and acidic residues" evidence="1">
    <location>
        <begin position="84"/>
        <end position="93"/>
    </location>
</feature>
<reference evidence="2 3" key="1">
    <citation type="journal article" date="2016" name="Mol. Biol. Evol.">
        <title>Comparative Genomics of Early-Diverging Mushroom-Forming Fungi Provides Insights into the Origins of Lignocellulose Decay Capabilities.</title>
        <authorList>
            <person name="Nagy L.G."/>
            <person name="Riley R."/>
            <person name="Tritt A."/>
            <person name="Adam C."/>
            <person name="Daum C."/>
            <person name="Floudas D."/>
            <person name="Sun H."/>
            <person name="Yadav J.S."/>
            <person name="Pangilinan J."/>
            <person name="Larsson K.H."/>
            <person name="Matsuura K."/>
            <person name="Barry K."/>
            <person name="Labutti K."/>
            <person name="Kuo R."/>
            <person name="Ohm R.A."/>
            <person name="Bhattacharya S.S."/>
            <person name="Shirouzu T."/>
            <person name="Yoshinaga Y."/>
            <person name="Martin F.M."/>
            <person name="Grigoriev I.V."/>
            <person name="Hibbett D.S."/>
        </authorList>
    </citation>
    <scope>NUCLEOTIDE SEQUENCE [LARGE SCALE GENOMIC DNA]</scope>
    <source>
        <strain evidence="2 3">HHB10207 ss-3</strain>
    </source>
</reference>
<dbReference type="AlphaFoldDB" id="A0A166IHQ8"/>
<evidence type="ECO:0000313" key="2">
    <source>
        <dbReference type="EMBL" id="KZT43754.1"/>
    </source>
</evidence>
<protein>
    <submittedName>
        <fullName evidence="2">Uncharacterized protein</fullName>
    </submittedName>
</protein>
<feature type="region of interest" description="Disordered" evidence="1">
    <location>
        <begin position="75"/>
        <end position="105"/>
    </location>
</feature>
<organism evidence="2 3">
    <name type="scientific">Sistotremastrum suecicum HHB10207 ss-3</name>
    <dbReference type="NCBI Taxonomy" id="1314776"/>
    <lineage>
        <taxon>Eukaryota</taxon>
        <taxon>Fungi</taxon>
        <taxon>Dikarya</taxon>
        <taxon>Basidiomycota</taxon>
        <taxon>Agaricomycotina</taxon>
        <taxon>Agaricomycetes</taxon>
        <taxon>Sistotremastrales</taxon>
        <taxon>Sistotremastraceae</taxon>
        <taxon>Sistotremastrum</taxon>
    </lineage>
</organism>
<proteinExistence type="predicted"/>
<gene>
    <name evidence="2" type="ORF">SISSUDRAFT_494901</name>
</gene>
<evidence type="ECO:0000313" key="3">
    <source>
        <dbReference type="Proteomes" id="UP000076798"/>
    </source>
</evidence>
<evidence type="ECO:0000256" key="1">
    <source>
        <dbReference type="SAM" id="MobiDB-lite"/>
    </source>
</evidence>
<keyword evidence="3" id="KW-1185">Reference proteome</keyword>
<accession>A0A166IHQ8</accession>
<sequence length="151" mass="16694">MLRNQLSPKTQSPSTTDTLAAITRVKEGANDKSFRDLTQSNVRKVLRYQPPNAATSLYERAVEWRDRLVADSKLNRGIAPQLLGEKDGDEQKASETSPRRKVHAGQRLVVQSSLEGGDISGIRKAKGALARPPIPRSYMRRSKLGISSVEL</sequence>